<dbReference type="PANTHER" id="PTHR32332:SF20">
    <property type="entry name" value="2-NITROPROPANE DIOXYGENASE-LIKE PROTEIN"/>
    <property type="match status" value="1"/>
</dbReference>
<reference evidence="4 5" key="1">
    <citation type="submission" date="2018-05" db="EMBL/GenBank/DDBJ databases">
        <title>A metagenomic window into the 2 km-deep terrestrial subsurface aquifer revealed taxonomically and functionally diverse microbial community comprising novel uncultured bacterial lineages.</title>
        <authorList>
            <person name="Kadnikov V.V."/>
            <person name="Mardanov A.V."/>
            <person name="Beletsky A.V."/>
            <person name="Banks D."/>
            <person name="Pimenov N.V."/>
            <person name="Frank Y.A."/>
            <person name="Karnachuk O.V."/>
            <person name="Ravin N.V."/>
        </authorList>
    </citation>
    <scope>NUCLEOTIDE SEQUENCE [LARGE SCALE GENOMIC DNA]</scope>
    <source>
        <strain evidence="4">BY5</strain>
    </source>
</reference>
<sequence length="335" mass="35206">MIDTRITRLLGIRYPILQGGMAWVSSSGLVAAVSNAGGLGVLGSGSMDLDHLRQEIHAIKAQTSAPFGVNIMLMMPNAAEIVDICLKERVPVVTTGAGNPGPYVKAFKENGTKVIPVVSSVALAKRLERSGVDAVIAEGTESGGHIGEITTMVLIPQIVDAVSIPVIAAGGIADARGLVAAFALGAEGVQMGTRFILARECHVHPNYKRVVAQAKDRDTIATGHSTGHPVRVIMNKLARQYVEAEKRGATPEELDAMGKGALRRAAIDGDVEEGTVMAGQICGLIDTEEPVAAIFARFADELPRVFARLASLAQTMRPAAPAHESTQSQTKEVHA</sequence>
<name>A0A367ZRP9_9BACT</name>
<dbReference type="SUPFAM" id="SSF51412">
    <property type="entry name" value="Inosine monophosphate dehydrogenase (IMPDH)"/>
    <property type="match status" value="1"/>
</dbReference>
<dbReference type="NCBIfam" id="TIGR03151">
    <property type="entry name" value="enACPred_II"/>
    <property type="match status" value="1"/>
</dbReference>
<keyword evidence="3" id="KW-0560">Oxidoreductase</keyword>
<evidence type="ECO:0000256" key="3">
    <source>
        <dbReference type="ARBA" id="ARBA00023002"/>
    </source>
</evidence>
<dbReference type="GO" id="GO:0018580">
    <property type="term" value="F:nitronate monooxygenase activity"/>
    <property type="evidence" value="ECO:0007669"/>
    <property type="project" value="InterPro"/>
</dbReference>
<keyword evidence="1" id="KW-0285">Flavoprotein</keyword>
<organism evidence="4 5">
    <name type="scientific">Candidatus Ozemobacter sibiricus</name>
    <dbReference type="NCBI Taxonomy" id="2268124"/>
    <lineage>
        <taxon>Bacteria</taxon>
        <taxon>Candidatus Ozemobacteria</taxon>
        <taxon>Candidatus Ozemobacterales</taxon>
        <taxon>Candidatus Ozemobacteraceae</taxon>
        <taxon>Candidatus Ozemobacter</taxon>
    </lineage>
</organism>
<evidence type="ECO:0000313" key="4">
    <source>
        <dbReference type="EMBL" id="RCK80720.1"/>
    </source>
</evidence>
<protein>
    <submittedName>
        <fullName evidence="4">Enoyl-[acyl-carrier-protein] reductase [FMN]</fullName>
    </submittedName>
</protein>
<dbReference type="InterPro" id="IPR017569">
    <property type="entry name" value="Enoyl_ACP_red-II_put"/>
</dbReference>
<keyword evidence="2" id="KW-0288">FMN</keyword>
<dbReference type="InterPro" id="IPR013785">
    <property type="entry name" value="Aldolase_TIM"/>
</dbReference>
<evidence type="ECO:0000256" key="2">
    <source>
        <dbReference type="ARBA" id="ARBA00022643"/>
    </source>
</evidence>
<dbReference type="CDD" id="cd04730">
    <property type="entry name" value="NPD_like"/>
    <property type="match status" value="1"/>
</dbReference>
<dbReference type="Gene3D" id="3.20.20.70">
    <property type="entry name" value="Aldolase class I"/>
    <property type="match status" value="1"/>
</dbReference>
<accession>A0A367ZRP9</accession>
<dbReference type="Proteomes" id="UP000252355">
    <property type="component" value="Unassembled WGS sequence"/>
</dbReference>
<dbReference type="Pfam" id="PF03060">
    <property type="entry name" value="NMO"/>
    <property type="match status" value="2"/>
</dbReference>
<comment type="caution">
    <text evidence="4">The sequence shown here is derived from an EMBL/GenBank/DDBJ whole genome shotgun (WGS) entry which is preliminary data.</text>
</comment>
<dbReference type="EMBL" id="QOQW01000005">
    <property type="protein sequence ID" value="RCK80720.1"/>
    <property type="molecule type" value="Genomic_DNA"/>
</dbReference>
<evidence type="ECO:0000313" key="5">
    <source>
        <dbReference type="Proteomes" id="UP000252355"/>
    </source>
</evidence>
<proteinExistence type="predicted"/>
<dbReference type="InterPro" id="IPR004136">
    <property type="entry name" value="NMO"/>
</dbReference>
<dbReference type="AlphaFoldDB" id="A0A367ZRP9"/>
<gene>
    <name evidence="4" type="ORF">OZSIB_3033</name>
</gene>
<evidence type="ECO:0000256" key="1">
    <source>
        <dbReference type="ARBA" id="ARBA00022630"/>
    </source>
</evidence>
<dbReference type="PANTHER" id="PTHR32332">
    <property type="entry name" value="2-NITROPROPANE DIOXYGENASE"/>
    <property type="match status" value="1"/>
</dbReference>